<feature type="region of interest" description="Disordered" evidence="1">
    <location>
        <begin position="1"/>
        <end position="22"/>
    </location>
</feature>
<dbReference type="EMBL" id="JBDJPC010000009">
    <property type="protein sequence ID" value="KAL1491020.1"/>
    <property type="molecule type" value="Genomic_DNA"/>
</dbReference>
<evidence type="ECO:0000313" key="2">
    <source>
        <dbReference type="EMBL" id="KAL1491020.1"/>
    </source>
</evidence>
<keyword evidence="3" id="KW-1185">Reference proteome</keyword>
<dbReference type="AlphaFoldDB" id="A0ABD1E9E8"/>
<name>A0ABD1E9E8_HYPHA</name>
<proteinExistence type="predicted"/>
<protein>
    <submittedName>
        <fullName evidence="2">Uncharacterized protein</fullName>
    </submittedName>
</protein>
<sequence>MNNYSSTSFHSDTADQPLDLSLNSPVNFNNTALISKRGGGPSKSKLQLSREKSFERLNKLTNADNVQNKPNPGQKVGLCSPMFSVKVQNGGCYIRDEISDSTRLVNEKHAIGPFKARHIKDI</sequence>
<evidence type="ECO:0000313" key="3">
    <source>
        <dbReference type="Proteomes" id="UP001566132"/>
    </source>
</evidence>
<dbReference type="Proteomes" id="UP001566132">
    <property type="component" value="Unassembled WGS sequence"/>
</dbReference>
<gene>
    <name evidence="2" type="ORF">ABEB36_011679</name>
</gene>
<reference evidence="2 3" key="1">
    <citation type="submission" date="2024-05" db="EMBL/GenBank/DDBJ databases">
        <title>Genetic variation in Jamaican populations of the coffee berry borer (Hypothenemus hampei).</title>
        <authorList>
            <person name="Errbii M."/>
            <person name="Myrie A."/>
        </authorList>
    </citation>
    <scope>NUCLEOTIDE SEQUENCE [LARGE SCALE GENOMIC DNA]</scope>
    <source>
        <strain evidence="2">JA-Hopewell-2020-01-JO</strain>
        <tissue evidence="2">Whole body</tissue>
    </source>
</reference>
<comment type="caution">
    <text evidence="2">The sequence shown here is derived from an EMBL/GenBank/DDBJ whole genome shotgun (WGS) entry which is preliminary data.</text>
</comment>
<evidence type="ECO:0000256" key="1">
    <source>
        <dbReference type="SAM" id="MobiDB-lite"/>
    </source>
</evidence>
<accession>A0ABD1E9E8</accession>
<feature type="compositionally biased region" description="Polar residues" evidence="1">
    <location>
        <begin position="1"/>
        <end position="11"/>
    </location>
</feature>
<organism evidence="2 3">
    <name type="scientific">Hypothenemus hampei</name>
    <name type="common">Coffee berry borer</name>
    <dbReference type="NCBI Taxonomy" id="57062"/>
    <lineage>
        <taxon>Eukaryota</taxon>
        <taxon>Metazoa</taxon>
        <taxon>Ecdysozoa</taxon>
        <taxon>Arthropoda</taxon>
        <taxon>Hexapoda</taxon>
        <taxon>Insecta</taxon>
        <taxon>Pterygota</taxon>
        <taxon>Neoptera</taxon>
        <taxon>Endopterygota</taxon>
        <taxon>Coleoptera</taxon>
        <taxon>Polyphaga</taxon>
        <taxon>Cucujiformia</taxon>
        <taxon>Curculionidae</taxon>
        <taxon>Scolytinae</taxon>
        <taxon>Hypothenemus</taxon>
    </lineage>
</organism>